<dbReference type="InterPro" id="IPR037185">
    <property type="entry name" value="EmrE-like"/>
</dbReference>
<proteinExistence type="inferred from homology"/>
<dbReference type="EMBL" id="UGSO01000001">
    <property type="protein sequence ID" value="SUB19064.1"/>
    <property type="molecule type" value="Genomic_DNA"/>
</dbReference>
<dbReference type="Proteomes" id="UP000254640">
    <property type="component" value="Unassembled WGS sequence"/>
</dbReference>
<feature type="transmembrane region" description="Helical" evidence="8">
    <location>
        <begin position="12"/>
        <end position="30"/>
    </location>
</feature>
<dbReference type="InterPro" id="IPR004626">
    <property type="entry name" value="RarD"/>
</dbReference>
<evidence type="ECO:0000256" key="4">
    <source>
        <dbReference type="ARBA" id="ARBA00022475"/>
    </source>
</evidence>
<dbReference type="Pfam" id="PF00892">
    <property type="entry name" value="EamA"/>
    <property type="match status" value="1"/>
</dbReference>
<keyword evidence="5 8" id="KW-0812">Transmembrane</keyword>
<dbReference type="InterPro" id="IPR000620">
    <property type="entry name" value="EamA_dom"/>
</dbReference>
<evidence type="ECO:0000256" key="2">
    <source>
        <dbReference type="ARBA" id="ARBA00007362"/>
    </source>
</evidence>
<keyword evidence="6 8" id="KW-1133">Transmembrane helix</keyword>
<evidence type="ECO:0000256" key="3">
    <source>
        <dbReference type="ARBA" id="ARBA00022448"/>
    </source>
</evidence>
<gene>
    <name evidence="10" type="primary">rarD_1</name>
    <name evidence="10" type="ORF">NCTC9381_05056</name>
</gene>
<dbReference type="AlphaFoldDB" id="A0A379AME7"/>
<keyword evidence="11" id="KW-1185">Reference proteome</keyword>
<evidence type="ECO:0000256" key="5">
    <source>
        <dbReference type="ARBA" id="ARBA00022692"/>
    </source>
</evidence>
<evidence type="ECO:0000259" key="9">
    <source>
        <dbReference type="Pfam" id="PF00892"/>
    </source>
</evidence>
<feature type="transmembrane region" description="Helical" evidence="8">
    <location>
        <begin position="106"/>
        <end position="125"/>
    </location>
</feature>
<sequence length="180" mass="19894">MDTQQTRQGVGFALGAYFIWGIAPAYFKLVKQVPATEIMTHRVIWSALFMLLLITLSRSWPGVRSVLRQPKKVLLLALTAVTIGGNWLLFIWAVNNQHMLEASLGYFINPLINVVFGMLFFARTVSPSAVARRAAGHRRCAGAAVAVWVVTDHRAGPGTELCPVWPGGAKRFRSMRRAAC</sequence>
<feature type="transmembrane region" description="Helical" evidence="8">
    <location>
        <begin position="73"/>
        <end position="94"/>
    </location>
</feature>
<comment type="subcellular location">
    <subcellularLocation>
        <location evidence="1">Cell membrane</location>
        <topology evidence="1">Multi-pass membrane protein</topology>
    </subcellularLocation>
</comment>
<evidence type="ECO:0000313" key="11">
    <source>
        <dbReference type="Proteomes" id="UP000254640"/>
    </source>
</evidence>
<protein>
    <submittedName>
        <fullName evidence="10">Putative chloramphenical resistance permease RarD</fullName>
    </submittedName>
</protein>
<feature type="domain" description="EamA" evidence="9">
    <location>
        <begin position="9"/>
        <end position="130"/>
    </location>
</feature>
<dbReference type="SUPFAM" id="SSF103481">
    <property type="entry name" value="Multidrug resistance efflux transporter EmrE"/>
    <property type="match status" value="1"/>
</dbReference>
<evidence type="ECO:0000256" key="7">
    <source>
        <dbReference type="ARBA" id="ARBA00023136"/>
    </source>
</evidence>
<evidence type="ECO:0000313" key="10">
    <source>
        <dbReference type="EMBL" id="SUB19064.1"/>
    </source>
</evidence>
<name>A0A379AME7_ENTAG</name>
<keyword evidence="4" id="KW-1003">Cell membrane</keyword>
<dbReference type="NCBIfam" id="TIGR00688">
    <property type="entry name" value="rarD"/>
    <property type="match status" value="1"/>
</dbReference>
<reference evidence="10 11" key="1">
    <citation type="submission" date="2018-06" db="EMBL/GenBank/DDBJ databases">
        <authorList>
            <consortium name="Pathogen Informatics"/>
            <person name="Doyle S."/>
        </authorList>
    </citation>
    <scope>NUCLEOTIDE SEQUENCE [LARGE SCALE GENOMIC DNA]</scope>
    <source>
        <strain evidence="10 11">NCTC9381</strain>
    </source>
</reference>
<evidence type="ECO:0000256" key="8">
    <source>
        <dbReference type="SAM" id="Phobius"/>
    </source>
</evidence>
<evidence type="ECO:0000256" key="6">
    <source>
        <dbReference type="ARBA" id="ARBA00022989"/>
    </source>
</evidence>
<accession>A0A379AME7</accession>
<organism evidence="10 11">
    <name type="scientific">Enterobacter agglomerans</name>
    <name type="common">Erwinia herbicola</name>
    <name type="synonym">Pantoea agglomerans</name>
    <dbReference type="NCBI Taxonomy" id="549"/>
    <lineage>
        <taxon>Bacteria</taxon>
        <taxon>Pseudomonadati</taxon>
        <taxon>Pseudomonadota</taxon>
        <taxon>Gammaproteobacteria</taxon>
        <taxon>Enterobacterales</taxon>
        <taxon>Erwiniaceae</taxon>
        <taxon>Pantoea</taxon>
        <taxon>Pantoea agglomerans group</taxon>
    </lineage>
</organism>
<comment type="similarity">
    <text evidence="2">Belongs to the EamA transporter family.</text>
</comment>
<feature type="transmembrane region" description="Helical" evidence="8">
    <location>
        <begin position="42"/>
        <end position="61"/>
    </location>
</feature>
<keyword evidence="3" id="KW-0813">Transport</keyword>
<dbReference type="GO" id="GO:0005886">
    <property type="term" value="C:plasma membrane"/>
    <property type="evidence" value="ECO:0007669"/>
    <property type="project" value="UniProtKB-SubCell"/>
</dbReference>
<evidence type="ECO:0000256" key="1">
    <source>
        <dbReference type="ARBA" id="ARBA00004651"/>
    </source>
</evidence>
<keyword evidence="7 8" id="KW-0472">Membrane</keyword>